<feature type="transmembrane region" description="Helical" evidence="6">
    <location>
        <begin position="158"/>
        <end position="183"/>
    </location>
</feature>
<dbReference type="InterPro" id="IPR001123">
    <property type="entry name" value="LeuE-type"/>
</dbReference>
<evidence type="ECO:0000313" key="8">
    <source>
        <dbReference type="Proteomes" id="UP000005268"/>
    </source>
</evidence>
<dbReference type="KEGG" id="ppi:YSA_03488"/>
<evidence type="ECO:0000256" key="1">
    <source>
        <dbReference type="ARBA" id="ARBA00004651"/>
    </source>
</evidence>
<keyword evidence="2" id="KW-1003">Cell membrane</keyword>
<feature type="transmembrane region" description="Helical" evidence="6">
    <location>
        <begin position="135"/>
        <end position="152"/>
    </location>
</feature>
<keyword evidence="5 6" id="KW-0472">Membrane</keyword>
<name>I3UT32_PSEPU</name>
<evidence type="ECO:0000256" key="6">
    <source>
        <dbReference type="SAM" id="Phobius"/>
    </source>
</evidence>
<evidence type="ECO:0000256" key="3">
    <source>
        <dbReference type="ARBA" id="ARBA00022692"/>
    </source>
</evidence>
<reference evidence="7 8" key="1">
    <citation type="journal article" date="2012" name="J. Bacteriol.">
        <title>Complete Genome Sequence of the Naphthalene-Degrading Pseudomonas putida Strain ND6.</title>
        <authorList>
            <person name="Li S."/>
            <person name="Zhao H."/>
            <person name="Li Y."/>
            <person name="Niu S."/>
            <person name="Cai B."/>
        </authorList>
    </citation>
    <scope>NUCLEOTIDE SEQUENCE [LARGE SCALE GENOMIC DNA]</scope>
    <source>
        <strain evidence="7 8">ND6</strain>
    </source>
</reference>
<protein>
    <submittedName>
        <fullName evidence="7">Efflux protein, LysE family</fullName>
    </submittedName>
</protein>
<organism evidence="7 8">
    <name type="scientific">Pseudomonas putida ND6</name>
    <dbReference type="NCBI Taxonomy" id="231023"/>
    <lineage>
        <taxon>Bacteria</taxon>
        <taxon>Pseudomonadati</taxon>
        <taxon>Pseudomonadota</taxon>
        <taxon>Gammaproteobacteria</taxon>
        <taxon>Pseudomonadales</taxon>
        <taxon>Pseudomonadaceae</taxon>
        <taxon>Pseudomonas</taxon>
    </lineage>
</organism>
<proteinExistence type="predicted"/>
<dbReference type="HOGENOM" id="CLU_079569_3_2_6"/>
<evidence type="ECO:0000256" key="5">
    <source>
        <dbReference type="ARBA" id="ARBA00023136"/>
    </source>
</evidence>
<feature type="transmembrane region" description="Helical" evidence="6">
    <location>
        <begin position="47"/>
        <end position="71"/>
    </location>
</feature>
<sequence>MEPHCEIIDMDDMLLFISALAVVYIVPGPDMLLIFQSSGPKQLKNSLAVIAGLATARAIHVTIASAGLMALLEKSPFLYETIRLIGAAYLVWLGYKLLNAKNLTETLDNASNSELRKLIPAYIRGLLTNITNPKALLFCSVLLPQFVIPGSLNTSYQFFILGLTLVTTGIIFDLGFVAIGRSVGAIIKNSPTAKILQRWIMPSFFVGLGIRVALSS</sequence>
<dbReference type="PANTHER" id="PTHR30086:SF20">
    <property type="entry name" value="ARGININE EXPORTER PROTEIN ARGO-RELATED"/>
    <property type="match status" value="1"/>
</dbReference>
<gene>
    <name evidence="7" type="ORF">YSA_03488</name>
</gene>
<evidence type="ECO:0000313" key="7">
    <source>
        <dbReference type="EMBL" id="AFK68653.1"/>
    </source>
</evidence>
<evidence type="ECO:0000256" key="4">
    <source>
        <dbReference type="ARBA" id="ARBA00022989"/>
    </source>
</evidence>
<dbReference type="Pfam" id="PF01810">
    <property type="entry name" value="LysE"/>
    <property type="match status" value="1"/>
</dbReference>
<dbReference type="Proteomes" id="UP000005268">
    <property type="component" value="Chromosome"/>
</dbReference>
<feature type="transmembrane region" description="Helical" evidence="6">
    <location>
        <begin position="13"/>
        <end position="35"/>
    </location>
</feature>
<dbReference type="GO" id="GO:0015171">
    <property type="term" value="F:amino acid transmembrane transporter activity"/>
    <property type="evidence" value="ECO:0007669"/>
    <property type="project" value="TreeGrafter"/>
</dbReference>
<dbReference type="GO" id="GO:0005886">
    <property type="term" value="C:plasma membrane"/>
    <property type="evidence" value="ECO:0007669"/>
    <property type="project" value="UniProtKB-SubCell"/>
</dbReference>
<evidence type="ECO:0000256" key="2">
    <source>
        <dbReference type="ARBA" id="ARBA00022475"/>
    </source>
</evidence>
<dbReference type="EMBL" id="CP003588">
    <property type="protein sequence ID" value="AFK68653.1"/>
    <property type="molecule type" value="Genomic_DNA"/>
</dbReference>
<comment type="subcellular location">
    <subcellularLocation>
        <location evidence="1">Cell membrane</location>
        <topology evidence="1">Multi-pass membrane protein</topology>
    </subcellularLocation>
</comment>
<keyword evidence="3 6" id="KW-0812">Transmembrane</keyword>
<dbReference type="PANTHER" id="PTHR30086">
    <property type="entry name" value="ARGININE EXPORTER PROTEIN ARGO"/>
    <property type="match status" value="1"/>
</dbReference>
<dbReference type="AlphaFoldDB" id="I3UT32"/>
<accession>I3UT32</accession>
<keyword evidence="4 6" id="KW-1133">Transmembrane helix</keyword>
<dbReference type="PIRSF" id="PIRSF006324">
    <property type="entry name" value="LeuE"/>
    <property type="match status" value="1"/>
</dbReference>